<evidence type="ECO:0000313" key="2">
    <source>
        <dbReference type="EMBL" id="MEZ0474420.1"/>
    </source>
</evidence>
<keyword evidence="3" id="KW-1185">Reference proteome</keyword>
<name>A0ABV4HNV7_9GAMM</name>
<reference evidence="2 3" key="1">
    <citation type="submission" date="2024-07" db="EMBL/GenBank/DDBJ databases">
        <title>Luteimonas salilacus sp. nov., isolated from the shore soil of Salt Lake in Tibet of China.</title>
        <authorList>
            <person name="Zhang X."/>
            <person name="Li A."/>
        </authorList>
    </citation>
    <scope>NUCLEOTIDE SEQUENCE [LARGE SCALE GENOMIC DNA]</scope>
    <source>
        <strain evidence="2 3">B3-2-R+30</strain>
    </source>
</reference>
<keyword evidence="1" id="KW-0732">Signal</keyword>
<dbReference type="Proteomes" id="UP001566331">
    <property type="component" value="Unassembled WGS sequence"/>
</dbReference>
<dbReference type="EMBL" id="JBFWIC010000007">
    <property type="protein sequence ID" value="MEZ0474420.1"/>
    <property type="molecule type" value="Genomic_DNA"/>
</dbReference>
<feature type="signal peptide" evidence="1">
    <location>
        <begin position="1"/>
        <end position="31"/>
    </location>
</feature>
<protein>
    <submittedName>
        <fullName evidence="2">Uncharacterized protein</fullName>
    </submittedName>
</protein>
<feature type="chain" id="PRO_5045690099" evidence="1">
    <location>
        <begin position="32"/>
        <end position="150"/>
    </location>
</feature>
<comment type="caution">
    <text evidence="2">The sequence shown here is derived from an EMBL/GenBank/DDBJ whole genome shotgun (WGS) entry which is preliminary data.</text>
</comment>
<evidence type="ECO:0000256" key="1">
    <source>
        <dbReference type="SAM" id="SignalP"/>
    </source>
</evidence>
<gene>
    <name evidence="2" type="ORF">AB6713_07290</name>
</gene>
<accession>A0ABV4HNV7</accession>
<organism evidence="2 3">
    <name type="scientific">Luteimonas salinilitoris</name>
    <dbReference type="NCBI Taxonomy" id="3237697"/>
    <lineage>
        <taxon>Bacteria</taxon>
        <taxon>Pseudomonadati</taxon>
        <taxon>Pseudomonadota</taxon>
        <taxon>Gammaproteobacteria</taxon>
        <taxon>Lysobacterales</taxon>
        <taxon>Lysobacteraceae</taxon>
        <taxon>Luteimonas</taxon>
    </lineage>
</organism>
<proteinExistence type="predicted"/>
<evidence type="ECO:0000313" key="3">
    <source>
        <dbReference type="Proteomes" id="UP001566331"/>
    </source>
</evidence>
<sequence length="150" mass="17690">MSTSNLSRWFAPVALAAGLGLMTLVPTPARADDDLVRVIVDVADVVLRGSTPYYRHGNYGYNDRLIVSRDRYGRPVYYRQAPRYYQASRYRYRPGPPAHAPAHGYRARHGSYGNARCDRKGRCKAHYYDPRYDRDYRDDRRHAYRDRRWR</sequence>
<dbReference type="RefSeq" id="WP_370563582.1">
    <property type="nucleotide sequence ID" value="NZ_JBFWIB010000004.1"/>
</dbReference>